<proteinExistence type="predicted"/>
<gene>
    <name evidence="1" type="ORF">EPIR_1759</name>
</gene>
<dbReference type="Proteomes" id="UP000018217">
    <property type="component" value="Unassembled WGS sequence"/>
</dbReference>
<evidence type="ECO:0000313" key="1">
    <source>
        <dbReference type="EMBL" id="CCG87124.1"/>
    </source>
</evidence>
<evidence type="ECO:0000313" key="2">
    <source>
        <dbReference type="Proteomes" id="UP000018217"/>
    </source>
</evidence>
<dbReference type="AlphaFoldDB" id="V5Z7A0"/>
<comment type="caution">
    <text evidence="1">The sequence shown here is derived from an EMBL/GenBank/DDBJ whole genome shotgun (WGS) entry which is preliminary data.</text>
</comment>
<keyword evidence="2" id="KW-1185">Reference proteome</keyword>
<protein>
    <submittedName>
        <fullName evidence="1">Uncharacterized protein</fullName>
    </submittedName>
</protein>
<organism evidence="1 2">
    <name type="scientific">Erwinia piriflorinigrans CFBP 5888</name>
    <dbReference type="NCBI Taxonomy" id="1161919"/>
    <lineage>
        <taxon>Bacteria</taxon>
        <taxon>Pseudomonadati</taxon>
        <taxon>Pseudomonadota</taxon>
        <taxon>Gammaproteobacteria</taxon>
        <taxon>Enterobacterales</taxon>
        <taxon>Erwiniaceae</taxon>
        <taxon>Erwinia</taxon>
    </lineage>
</organism>
<dbReference type="EMBL" id="CAHS01000015">
    <property type="protein sequence ID" value="CCG87124.1"/>
    <property type="molecule type" value="Genomic_DNA"/>
</dbReference>
<sequence>MGWSGKHDDAAFFVTDRMMLAPVIRIPAHFAPATDRIVSLVQKS</sequence>
<reference evidence="1 2" key="1">
    <citation type="journal article" date="2013" name="Syst. Appl. Microbiol.">
        <title>Phylogenetic position and virulence apparatus of the pear flower necrosis pathogen Erwinia piriflorinigrans CFBP 5888T as assessed by comparative genomics.</title>
        <authorList>
            <person name="Smits T.H."/>
            <person name="Rezzonico F."/>
            <person name="Lopez M.M."/>
            <person name="Blom J."/>
            <person name="Goesmann A."/>
            <person name="Frey J.E."/>
            <person name="Duffy B."/>
        </authorList>
    </citation>
    <scope>NUCLEOTIDE SEQUENCE [LARGE SCALE GENOMIC DNA]</scope>
    <source>
        <strain evidence="2">CFBP5888</strain>
    </source>
</reference>
<accession>V5Z7A0</accession>
<name>V5Z7A0_9GAMM</name>